<sequence>MLARAVENGFPVDKLETLRTIVHAYDVWRFELCCDPAAKVPPLEVWLQEGARPAKCKPRKSPPHIRQLYREFNSRLVELGLVCESPNSQWASPVLPVKKSADLMDLRQTTDCRATLNSPDNQATTCLFTDASDPGYAVIITQVQDFDPATSITEQQHRLAHCTIGQKPRQRQTSTLGDEASELPLRDRTCPWPRERVDRYDFSMGRNHIPTVKRLKAFRAAPAVDHQPESALHPLDDEHFEWSTLDELREVQSKYSPPPDTSCNEDGLWVRDDRFWIPTEATKLLQRLCVVARCGTQGYRG</sequence>
<dbReference type="Gene3D" id="3.10.10.10">
    <property type="entry name" value="HIV Type 1 Reverse Transcriptase, subunit A, domain 1"/>
    <property type="match status" value="1"/>
</dbReference>
<dbReference type="Proteomes" id="UP001165121">
    <property type="component" value="Unassembled WGS sequence"/>
</dbReference>
<dbReference type="AlphaFoldDB" id="A0A9W6XRA1"/>
<dbReference type="InterPro" id="IPR043502">
    <property type="entry name" value="DNA/RNA_pol_sf"/>
</dbReference>
<gene>
    <name evidence="1" type="ORF">Pfra01_001484100</name>
</gene>
<dbReference type="SUPFAM" id="SSF56672">
    <property type="entry name" value="DNA/RNA polymerases"/>
    <property type="match status" value="1"/>
</dbReference>
<evidence type="ECO:0000313" key="1">
    <source>
        <dbReference type="EMBL" id="GMF43651.1"/>
    </source>
</evidence>
<name>A0A9W6XRA1_9STRA</name>
<keyword evidence="2" id="KW-1185">Reference proteome</keyword>
<accession>A0A9W6XRA1</accession>
<protein>
    <submittedName>
        <fullName evidence="1">Unnamed protein product</fullName>
    </submittedName>
</protein>
<proteinExistence type="predicted"/>
<dbReference type="EMBL" id="BSXT01001577">
    <property type="protein sequence ID" value="GMF43651.1"/>
    <property type="molecule type" value="Genomic_DNA"/>
</dbReference>
<organism evidence="1 2">
    <name type="scientific">Phytophthora fragariaefolia</name>
    <dbReference type="NCBI Taxonomy" id="1490495"/>
    <lineage>
        <taxon>Eukaryota</taxon>
        <taxon>Sar</taxon>
        <taxon>Stramenopiles</taxon>
        <taxon>Oomycota</taxon>
        <taxon>Peronosporomycetes</taxon>
        <taxon>Peronosporales</taxon>
        <taxon>Peronosporaceae</taxon>
        <taxon>Phytophthora</taxon>
    </lineage>
</organism>
<evidence type="ECO:0000313" key="2">
    <source>
        <dbReference type="Proteomes" id="UP001165121"/>
    </source>
</evidence>
<reference evidence="1" key="1">
    <citation type="submission" date="2023-04" db="EMBL/GenBank/DDBJ databases">
        <title>Phytophthora fragariaefolia NBRC 109709.</title>
        <authorList>
            <person name="Ichikawa N."/>
            <person name="Sato H."/>
            <person name="Tonouchi N."/>
        </authorList>
    </citation>
    <scope>NUCLEOTIDE SEQUENCE</scope>
    <source>
        <strain evidence="1">NBRC 109709</strain>
    </source>
</reference>
<comment type="caution">
    <text evidence="1">The sequence shown here is derived from an EMBL/GenBank/DDBJ whole genome shotgun (WGS) entry which is preliminary data.</text>
</comment>